<evidence type="ECO:0000313" key="1">
    <source>
        <dbReference type="EMBL" id="MFB9074451.1"/>
    </source>
</evidence>
<proteinExistence type="predicted"/>
<gene>
    <name evidence="1" type="ORF">ACFFX0_25970</name>
</gene>
<protein>
    <submittedName>
        <fullName evidence="1">Uncharacterized protein</fullName>
    </submittedName>
</protein>
<keyword evidence="2" id="KW-1185">Reference proteome</keyword>
<dbReference type="Proteomes" id="UP001589575">
    <property type="component" value="Unassembled WGS sequence"/>
</dbReference>
<comment type="caution">
    <text evidence="1">The sequence shown here is derived from an EMBL/GenBank/DDBJ whole genome shotgun (WGS) entry which is preliminary data.</text>
</comment>
<dbReference type="EMBL" id="JBHMFI010000002">
    <property type="protein sequence ID" value="MFB9074451.1"/>
    <property type="molecule type" value="Genomic_DNA"/>
</dbReference>
<name>A0ABV5G6C9_9MICC</name>
<organism evidence="1 2">
    <name type="scientific">Citricoccus parietis</name>
    <dbReference type="NCBI Taxonomy" id="592307"/>
    <lineage>
        <taxon>Bacteria</taxon>
        <taxon>Bacillati</taxon>
        <taxon>Actinomycetota</taxon>
        <taxon>Actinomycetes</taxon>
        <taxon>Micrococcales</taxon>
        <taxon>Micrococcaceae</taxon>
        <taxon>Citricoccus</taxon>
    </lineage>
</organism>
<evidence type="ECO:0000313" key="2">
    <source>
        <dbReference type="Proteomes" id="UP001589575"/>
    </source>
</evidence>
<reference evidence="1 2" key="1">
    <citation type="submission" date="2024-09" db="EMBL/GenBank/DDBJ databases">
        <authorList>
            <person name="Sun Q."/>
            <person name="Mori K."/>
        </authorList>
    </citation>
    <scope>NUCLEOTIDE SEQUENCE [LARGE SCALE GENOMIC DNA]</scope>
    <source>
        <strain evidence="1 2">CCM 7609</strain>
    </source>
</reference>
<sequence>MALALCEEQPAVVTRREEEGAASPDSARVVVAGFVLACVVGDIDDFLACHAVVPGAHLHQHQPVSADDRRLCSVGLLGAVLEVVIRKRSCPGFELVK</sequence>
<accession>A0ABV5G6C9</accession>